<protein>
    <submittedName>
        <fullName evidence="9">MFS transporter</fullName>
    </submittedName>
</protein>
<dbReference type="Gene3D" id="1.20.1250.20">
    <property type="entry name" value="MFS general substrate transporter like domains"/>
    <property type="match status" value="1"/>
</dbReference>
<evidence type="ECO:0000256" key="1">
    <source>
        <dbReference type="ARBA" id="ARBA00004651"/>
    </source>
</evidence>
<dbReference type="RefSeq" id="WP_147146253.1">
    <property type="nucleotide sequence ID" value="NZ_BKAJ01000012.1"/>
</dbReference>
<dbReference type="InterPro" id="IPR011701">
    <property type="entry name" value="MFS"/>
</dbReference>
<evidence type="ECO:0000256" key="4">
    <source>
        <dbReference type="ARBA" id="ARBA00022692"/>
    </source>
</evidence>
<proteinExistence type="predicted"/>
<keyword evidence="3" id="KW-1003">Cell membrane</keyword>
<feature type="transmembrane region" description="Helical" evidence="7">
    <location>
        <begin position="189"/>
        <end position="212"/>
    </location>
</feature>
<reference evidence="9 10" key="1">
    <citation type="submission" date="2019-07" db="EMBL/GenBank/DDBJ databases">
        <title>Whole genome shotgun sequence of Reyranella soli NBRC 108950.</title>
        <authorList>
            <person name="Hosoyama A."/>
            <person name="Uohara A."/>
            <person name="Ohji S."/>
            <person name="Ichikawa N."/>
        </authorList>
    </citation>
    <scope>NUCLEOTIDE SEQUENCE [LARGE SCALE GENOMIC DNA]</scope>
    <source>
        <strain evidence="9 10">NBRC 108950</strain>
    </source>
</reference>
<feature type="transmembrane region" description="Helical" evidence="7">
    <location>
        <begin position="232"/>
        <end position="253"/>
    </location>
</feature>
<evidence type="ECO:0000256" key="2">
    <source>
        <dbReference type="ARBA" id="ARBA00022448"/>
    </source>
</evidence>
<evidence type="ECO:0000259" key="8">
    <source>
        <dbReference type="PROSITE" id="PS50850"/>
    </source>
</evidence>
<name>A0A512N3G1_9HYPH</name>
<comment type="caution">
    <text evidence="9">The sequence shown here is derived from an EMBL/GenBank/DDBJ whole genome shotgun (WGS) entry which is preliminary data.</text>
</comment>
<dbReference type="OrthoDB" id="7841035at2"/>
<feature type="transmembrane region" description="Helical" evidence="7">
    <location>
        <begin position="260"/>
        <end position="279"/>
    </location>
</feature>
<evidence type="ECO:0000256" key="6">
    <source>
        <dbReference type="ARBA" id="ARBA00023136"/>
    </source>
</evidence>
<feature type="transmembrane region" description="Helical" evidence="7">
    <location>
        <begin position="285"/>
        <end position="306"/>
    </location>
</feature>
<organism evidence="9 10">
    <name type="scientific">Reyranella soli</name>
    <dbReference type="NCBI Taxonomy" id="1230389"/>
    <lineage>
        <taxon>Bacteria</taxon>
        <taxon>Pseudomonadati</taxon>
        <taxon>Pseudomonadota</taxon>
        <taxon>Alphaproteobacteria</taxon>
        <taxon>Hyphomicrobiales</taxon>
        <taxon>Reyranellaceae</taxon>
        <taxon>Reyranella</taxon>
    </lineage>
</organism>
<dbReference type="EMBL" id="BKAJ01000012">
    <property type="protein sequence ID" value="GEP53526.1"/>
    <property type="molecule type" value="Genomic_DNA"/>
</dbReference>
<feature type="transmembrane region" description="Helical" evidence="7">
    <location>
        <begin position="117"/>
        <end position="139"/>
    </location>
</feature>
<feature type="transmembrane region" description="Helical" evidence="7">
    <location>
        <begin position="145"/>
        <end position="168"/>
    </location>
</feature>
<sequence length="381" mass="39575">MIAAFHVGKVPPAIPSILADLGAGLRQAGWLLAMVNLTAAVGGMTIALTVDRFGHRRLVVLGTALCFATSLLGAFAGSIDLLLAWRFLEGVGFIIVTVSLPTLVLRVTRPADRHLAMTIWTSYMPAGAGAMMLIAAVILPGTSWHAVWLVASGTSLIMLLALLLRAVPRRELDAQPMSRRPILHEVAEVATSGGPLAIALCFGAYSCCWLAIVGFLPTLQVERLGFSTSTAAIVTALVTVVNVCGNLLAGWLLQRGLPRVAVIAGAAFFMAFCAAGVFIDGVPDLWRLVLAGVYSAVIGVVPGALFTGLPVHSPRPELIGASTGLLMQGSNIGGLMGPPIAGALVASGGWPAAAWLTSTALGVVAASALFLHWRERRKLAA</sequence>
<keyword evidence="6 7" id="KW-0472">Membrane</keyword>
<evidence type="ECO:0000256" key="3">
    <source>
        <dbReference type="ARBA" id="ARBA00022475"/>
    </source>
</evidence>
<dbReference type="InterPro" id="IPR020846">
    <property type="entry name" value="MFS_dom"/>
</dbReference>
<dbReference type="InterPro" id="IPR036259">
    <property type="entry name" value="MFS_trans_sf"/>
</dbReference>
<gene>
    <name evidence="9" type="ORF">RSO01_06920</name>
</gene>
<dbReference type="Pfam" id="PF07690">
    <property type="entry name" value="MFS_1"/>
    <property type="match status" value="1"/>
</dbReference>
<keyword evidence="5 7" id="KW-1133">Transmembrane helix</keyword>
<keyword evidence="10" id="KW-1185">Reference proteome</keyword>
<feature type="transmembrane region" description="Helical" evidence="7">
    <location>
        <begin position="57"/>
        <end position="77"/>
    </location>
</feature>
<dbReference type="PANTHER" id="PTHR42718">
    <property type="entry name" value="MAJOR FACILITATOR SUPERFAMILY MULTIDRUG TRANSPORTER MFSC"/>
    <property type="match status" value="1"/>
</dbReference>
<feature type="transmembrane region" description="Helical" evidence="7">
    <location>
        <begin position="28"/>
        <end position="50"/>
    </location>
</feature>
<evidence type="ECO:0000313" key="9">
    <source>
        <dbReference type="EMBL" id="GEP53526.1"/>
    </source>
</evidence>
<dbReference type="PROSITE" id="PS50850">
    <property type="entry name" value="MFS"/>
    <property type="match status" value="1"/>
</dbReference>
<feature type="transmembrane region" description="Helical" evidence="7">
    <location>
        <begin position="83"/>
        <end position="105"/>
    </location>
</feature>
<feature type="domain" description="Major facilitator superfamily (MFS) profile" evidence="8">
    <location>
        <begin position="1"/>
        <end position="377"/>
    </location>
</feature>
<feature type="transmembrane region" description="Helical" evidence="7">
    <location>
        <begin position="318"/>
        <end position="340"/>
    </location>
</feature>
<keyword evidence="4 7" id="KW-0812">Transmembrane</keyword>
<comment type="subcellular location">
    <subcellularLocation>
        <location evidence="1">Cell membrane</location>
        <topology evidence="1">Multi-pass membrane protein</topology>
    </subcellularLocation>
</comment>
<feature type="transmembrane region" description="Helical" evidence="7">
    <location>
        <begin position="352"/>
        <end position="373"/>
    </location>
</feature>
<evidence type="ECO:0000256" key="5">
    <source>
        <dbReference type="ARBA" id="ARBA00022989"/>
    </source>
</evidence>
<dbReference type="SUPFAM" id="SSF103473">
    <property type="entry name" value="MFS general substrate transporter"/>
    <property type="match status" value="1"/>
</dbReference>
<dbReference type="Proteomes" id="UP000321058">
    <property type="component" value="Unassembled WGS sequence"/>
</dbReference>
<dbReference type="GO" id="GO:0022857">
    <property type="term" value="F:transmembrane transporter activity"/>
    <property type="evidence" value="ECO:0007669"/>
    <property type="project" value="InterPro"/>
</dbReference>
<accession>A0A512N3G1</accession>
<evidence type="ECO:0000256" key="7">
    <source>
        <dbReference type="SAM" id="Phobius"/>
    </source>
</evidence>
<dbReference type="PANTHER" id="PTHR42718:SF46">
    <property type="entry name" value="BLR6921 PROTEIN"/>
    <property type="match status" value="1"/>
</dbReference>
<evidence type="ECO:0000313" key="10">
    <source>
        <dbReference type="Proteomes" id="UP000321058"/>
    </source>
</evidence>
<dbReference type="AlphaFoldDB" id="A0A512N3G1"/>
<keyword evidence="2" id="KW-0813">Transport</keyword>
<dbReference type="GO" id="GO:0005886">
    <property type="term" value="C:plasma membrane"/>
    <property type="evidence" value="ECO:0007669"/>
    <property type="project" value="UniProtKB-SubCell"/>
</dbReference>